<feature type="domain" description="Peptidase M56" evidence="2">
    <location>
        <begin position="10"/>
        <end position="294"/>
    </location>
</feature>
<name>A0ABS4FWL3_9BACL</name>
<dbReference type="EMBL" id="JAGGKG010000020">
    <property type="protein sequence ID" value="MBP1906976.1"/>
    <property type="molecule type" value="Genomic_DNA"/>
</dbReference>
<proteinExistence type="predicted"/>
<dbReference type="CDD" id="cd07341">
    <property type="entry name" value="M56_BlaR1_MecR1_like"/>
    <property type="match status" value="1"/>
</dbReference>
<feature type="transmembrane region" description="Helical" evidence="1">
    <location>
        <begin position="115"/>
        <end position="134"/>
    </location>
</feature>
<reference evidence="3 4" key="1">
    <citation type="submission" date="2021-03" db="EMBL/GenBank/DDBJ databases">
        <title>Genomic Encyclopedia of Type Strains, Phase IV (KMG-IV): sequencing the most valuable type-strain genomes for metagenomic binning, comparative biology and taxonomic classification.</title>
        <authorList>
            <person name="Goeker M."/>
        </authorList>
    </citation>
    <scope>NUCLEOTIDE SEQUENCE [LARGE SCALE GENOMIC DNA]</scope>
    <source>
        <strain evidence="3 4">DSM 14349</strain>
    </source>
</reference>
<dbReference type="InterPro" id="IPR008756">
    <property type="entry name" value="Peptidase_M56"/>
</dbReference>
<feature type="transmembrane region" description="Helical" evidence="1">
    <location>
        <begin position="306"/>
        <end position="329"/>
    </location>
</feature>
<accession>A0ABS4FWL3</accession>
<protein>
    <submittedName>
        <fullName evidence="3">Beta-lactamase regulating signal transducer with metallopeptidase domain</fullName>
    </submittedName>
</protein>
<keyword evidence="1" id="KW-1133">Transmembrane helix</keyword>
<dbReference type="Proteomes" id="UP001519272">
    <property type="component" value="Unassembled WGS sequence"/>
</dbReference>
<dbReference type="InterPro" id="IPR052173">
    <property type="entry name" value="Beta-lactam_resp_regulator"/>
</dbReference>
<keyword evidence="1" id="KW-0472">Membrane</keyword>
<keyword evidence="4" id="KW-1185">Reference proteome</keyword>
<dbReference type="PANTHER" id="PTHR34978:SF3">
    <property type="entry name" value="SLR0241 PROTEIN"/>
    <property type="match status" value="1"/>
</dbReference>
<dbReference type="PANTHER" id="PTHR34978">
    <property type="entry name" value="POSSIBLE SENSOR-TRANSDUCER PROTEIN BLAR"/>
    <property type="match status" value="1"/>
</dbReference>
<feature type="transmembrane region" description="Helical" evidence="1">
    <location>
        <begin position="37"/>
        <end position="58"/>
    </location>
</feature>
<gene>
    <name evidence="3" type="ORF">J2Z32_003641</name>
</gene>
<evidence type="ECO:0000259" key="2">
    <source>
        <dbReference type="Pfam" id="PF05569"/>
    </source>
</evidence>
<evidence type="ECO:0000256" key="1">
    <source>
        <dbReference type="SAM" id="Phobius"/>
    </source>
</evidence>
<keyword evidence="1" id="KW-0812">Transmembrane</keyword>
<comment type="caution">
    <text evidence="3">The sequence shown here is derived from an EMBL/GenBank/DDBJ whole genome shotgun (WGS) entry which is preliminary data.</text>
</comment>
<organism evidence="3 4">
    <name type="scientific">Paenibacillus turicensis</name>
    <dbReference type="NCBI Taxonomy" id="160487"/>
    <lineage>
        <taxon>Bacteria</taxon>
        <taxon>Bacillati</taxon>
        <taxon>Bacillota</taxon>
        <taxon>Bacilli</taxon>
        <taxon>Bacillales</taxon>
        <taxon>Paenibacillaceae</taxon>
        <taxon>Paenibacillus</taxon>
    </lineage>
</organism>
<dbReference type="Pfam" id="PF05569">
    <property type="entry name" value="Peptidase_M56"/>
    <property type="match status" value="1"/>
</dbReference>
<evidence type="ECO:0000313" key="4">
    <source>
        <dbReference type="Proteomes" id="UP001519272"/>
    </source>
</evidence>
<evidence type="ECO:0000313" key="3">
    <source>
        <dbReference type="EMBL" id="MBP1906976.1"/>
    </source>
</evidence>
<sequence>MMSSLIFSLLVASVVSTLIWMLQNCLKPLTHKVFSQAWHYYTGLIPIFLLLGGSELFIRLLRWFISVSFYQTSSYEPQIKLQQSVQGGLLAEAKENYTYLKNVFSSLLQAQQLSVILLIATIIWASGAIVYLLLNVLKYRMFKRSLLRESWESKMGNYPVKVMISPKATTPMLVGIWRPVVILPNTQLGEKELSMIMSHELTHLQRGDLIVKLLLLIANTIYWFNPIVYILNRQLNVLCELSCDEKVVRKMDMDNRRLYGKTLLSMLEYSVSQRNVVFTSSFCSPKSEMKWRLLNVMNNKKMKTKVIILSLFSALVLVISGGTAAYTVYAAGTSISSHINIPTGKGTDGRNIYIQSEDGTVLHYDRYGKVTDVTNEWVEKTKQRKKQLDEKTQKKVDEFQRTIQSYLNKGVPVPQSILDELGTEEVLAALEQISGYVYDKDGLRPYNFNR</sequence>